<dbReference type="Proteomes" id="UP001362999">
    <property type="component" value="Unassembled WGS sequence"/>
</dbReference>
<protein>
    <recommendedName>
        <fullName evidence="4">SAP domain-containing protein</fullName>
    </recommendedName>
</protein>
<reference evidence="2 3" key="1">
    <citation type="journal article" date="2024" name="J Genomics">
        <title>Draft genome sequencing and assembly of Favolaschia claudopus CIRM-BRFM 2984 isolated from oak limbs.</title>
        <authorList>
            <person name="Navarro D."/>
            <person name="Drula E."/>
            <person name="Chaduli D."/>
            <person name="Cazenave R."/>
            <person name="Ahrendt S."/>
            <person name="Wang J."/>
            <person name="Lipzen A."/>
            <person name="Daum C."/>
            <person name="Barry K."/>
            <person name="Grigoriev I.V."/>
            <person name="Favel A."/>
            <person name="Rosso M.N."/>
            <person name="Martin F."/>
        </authorList>
    </citation>
    <scope>NUCLEOTIDE SEQUENCE [LARGE SCALE GENOMIC DNA]</scope>
    <source>
        <strain evidence="2 3">CIRM-BRFM 2984</strain>
    </source>
</reference>
<gene>
    <name evidence="2" type="ORF">R3P38DRAFT_2951447</name>
</gene>
<feature type="region of interest" description="Disordered" evidence="1">
    <location>
        <begin position="91"/>
        <end position="116"/>
    </location>
</feature>
<feature type="compositionally biased region" description="Basic residues" evidence="1">
    <location>
        <begin position="520"/>
        <end position="539"/>
    </location>
</feature>
<feature type="region of interest" description="Disordered" evidence="1">
    <location>
        <begin position="505"/>
        <end position="575"/>
    </location>
</feature>
<feature type="compositionally biased region" description="Basic and acidic residues" evidence="1">
    <location>
        <begin position="99"/>
        <end position="110"/>
    </location>
</feature>
<name>A0AAW0BG32_9AGAR</name>
<evidence type="ECO:0000256" key="1">
    <source>
        <dbReference type="SAM" id="MobiDB-lite"/>
    </source>
</evidence>
<evidence type="ECO:0000313" key="2">
    <source>
        <dbReference type="EMBL" id="KAK7024851.1"/>
    </source>
</evidence>
<evidence type="ECO:0000313" key="3">
    <source>
        <dbReference type="Proteomes" id="UP001362999"/>
    </source>
</evidence>
<proteinExistence type="predicted"/>
<keyword evidence="3" id="KW-1185">Reference proteome</keyword>
<sequence length="575" mass="64097">MHDFSALLPLSSCKSVMSSPATNASLSLSTRPLPQKLVAELKDIAEAMSLPTNLKKADLLRSIQKHMSENPQLSDEARFLPLFGHRTAQSSVLKTSAHKSAEDEAEDGKNDVPTGANKELLRQKFKTDPKAQHRKLGATAASKSALALVEGNDEEDGANFSDNEDVMSVDNPVTEPEAEVVEKVVEKQVRRSVDVQVNFLDENNRGTTISQVFVDRFPVVQSIAADGTKTYSTKLSSLIPAALKNDSPIKNRGGRLYRSNIHGDAPHHHVGTVAALADGGWSTSTHVDDYALRYSKGLYQCDVFWDAPPEAMAEGEKIGEMNVGSKGSKEHLKFTGSGSDKPLDIANDRAENDPLHKKAAPEVRAAFAKYVHGAISEKVEDLPAFKVEWERCTFAGQLLDRHLRHVAIFSFLKEDKWTRGKGWAVPLGREYEGIQFDRKFLLEEVLMLKSSRTHEIDGYFAPEVIKLSSKIKAWVESKGVTNSAEFQRMKSVNFVEELKDRVKRAAMKKEKEEKEAGSSRGRRRRRSSSPPRRHRRGKKSRSESESSRSDDEDAHSDKRKRLNSEDLDDDDHVSR</sequence>
<evidence type="ECO:0008006" key="4">
    <source>
        <dbReference type="Google" id="ProtNLM"/>
    </source>
</evidence>
<comment type="caution">
    <text evidence="2">The sequence shown here is derived from an EMBL/GenBank/DDBJ whole genome shotgun (WGS) entry which is preliminary data.</text>
</comment>
<dbReference type="EMBL" id="JAWWNJ010000034">
    <property type="protein sequence ID" value="KAK7024851.1"/>
    <property type="molecule type" value="Genomic_DNA"/>
</dbReference>
<dbReference type="AlphaFoldDB" id="A0AAW0BG32"/>
<feature type="compositionally biased region" description="Acidic residues" evidence="1">
    <location>
        <begin position="565"/>
        <end position="575"/>
    </location>
</feature>
<feature type="compositionally biased region" description="Basic and acidic residues" evidence="1">
    <location>
        <begin position="540"/>
        <end position="549"/>
    </location>
</feature>
<feature type="compositionally biased region" description="Basic and acidic residues" evidence="1">
    <location>
        <begin position="507"/>
        <end position="517"/>
    </location>
</feature>
<organism evidence="2 3">
    <name type="scientific">Favolaschia claudopus</name>
    <dbReference type="NCBI Taxonomy" id="2862362"/>
    <lineage>
        <taxon>Eukaryota</taxon>
        <taxon>Fungi</taxon>
        <taxon>Dikarya</taxon>
        <taxon>Basidiomycota</taxon>
        <taxon>Agaricomycotina</taxon>
        <taxon>Agaricomycetes</taxon>
        <taxon>Agaricomycetidae</taxon>
        <taxon>Agaricales</taxon>
        <taxon>Marasmiineae</taxon>
        <taxon>Mycenaceae</taxon>
        <taxon>Favolaschia</taxon>
    </lineage>
</organism>
<accession>A0AAW0BG32</accession>